<dbReference type="GO" id="GO:0005524">
    <property type="term" value="F:ATP binding"/>
    <property type="evidence" value="ECO:0007669"/>
    <property type="project" value="UniProtKB-KW"/>
</dbReference>
<dbReference type="InterPro" id="IPR003593">
    <property type="entry name" value="AAA+_ATPase"/>
</dbReference>
<dbReference type="PANTHER" id="PTHR43335">
    <property type="entry name" value="ABC TRANSPORTER, ATP-BINDING PROTEIN"/>
    <property type="match status" value="1"/>
</dbReference>
<evidence type="ECO:0000256" key="4">
    <source>
        <dbReference type="ARBA" id="ARBA00022840"/>
    </source>
</evidence>
<evidence type="ECO:0000256" key="1">
    <source>
        <dbReference type="ARBA" id="ARBA00005417"/>
    </source>
</evidence>
<feature type="domain" description="ABC transporter" evidence="6">
    <location>
        <begin position="40"/>
        <end position="266"/>
    </location>
</feature>
<evidence type="ECO:0000256" key="3">
    <source>
        <dbReference type="ARBA" id="ARBA00022741"/>
    </source>
</evidence>
<dbReference type="GO" id="GO:0016887">
    <property type="term" value="F:ATP hydrolysis activity"/>
    <property type="evidence" value="ECO:0007669"/>
    <property type="project" value="InterPro"/>
</dbReference>
<dbReference type="AlphaFoldDB" id="A0A6J4UPH0"/>
<keyword evidence="4 7" id="KW-0067">ATP-binding</keyword>
<organism evidence="7">
    <name type="scientific">uncultured Thermomicrobiales bacterium</name>
    <dbReference type="NCBI Taxonomy" id="1645740"/>
    <lineage>
        <taxon>Bacteria</taxon>
        <taxon>Pseudomonadati</taxon>
        <taxon>Thermomicrobiota</taxon>
        <taxon>Thermomicrobia</taxon>
        <taxon>Thermomicrobiales</taxon>
        <taxon>environmental samples</taxon>
    </lineage>
</organism>
<dbReference type="Pfam" id="PF00005">
    <property type="entry name" value="ABC_tran"/>
    <property type="match status" value="1"/>
</dbReference>
<reference evidence="7" key="1">
    <citation type="submission" date="2020-02" db="EMBL/GenBank/DDBJ databases">
        <authorList>
            <person name="Meier V. D."/>
        </authorList>
    </citation>
    <scope>NUCLEOTIDE SEQUENCE</scope>
    <source>
        <strain evidence="7">AVDCRST_MAG87</strain>
    </source>
</reference>
<dbReference type="Gene3D" id="3.40.50.300">
    <property type="entry name" value="P-loop containing nucleotide triphosphate hydrolases"/>
    <property type="match status" value="1"/>
</dbReference>
<dbReference type="InterPro" id="IPR003439">
    <property type="entry name" value="ABC_transporter-like_ATP-bd"/>
</dbReference>
<dbReference type="PANTHER" id="PTHR43335:SF11">
    <property type="entry name" value="ABC TRANSPORTER RELATED"/>
    <property type="match status" value="1"/>
</dbReference>
<dbReference type="EMBL" id="CADCWJ010000264">
    <property type="protein sequence ID" value="CAA9554965.1"/>
    <property type="molecule type" value="Genomic_DNA"/>
</dbReference>
<evidence type="ECO:0000259" key="6">
    <source>
        <dbReference type="PROSITE" id="PS50893"/>
    </source>
</evidence>
<dbReference type="PROSITE" id="PS00211">
    <property type="entry name" value="ABC_TRANSPORTER_1"/>
    <property type="match status" value="1"/>
</dbReference>
<sequence>MSQNQSQSQLPSQNGIDPDAHTVASPPHLPGMVGSARPTIELESVSKWYGDIVAVSEVSFGVGPGVTGLLGPNGAGKSTTLKMMAGLQAPSSGKVTIEGQPARGRPAAYRNLGLVSEQEVVYPFLSGREFVRLNAQLQKVKPLDAAVERAIDIVDMRSAADRKVGGYSKGMRQRIKVAGALVHDPQVILMDEPLNGTDPVQRAQLIKLIRELGAVGKTVVVSSHVLVEVERFAENIIVIINGKLAAAGDFRAIRDKIDAHDHEVRIKASNPRRLASVLIGQPAVQSVRIDAQDRIIAATNDVRTFYRIVPLAAQREQIRLFEIQPTDESLTSVFSYLVEK</sequence>
<dbReference type="InterPro" id="IPR027417">
    <property type="entry name" value="P-loop_NTPase"/>
</dbReference>
<keyword evidence="2" id="KW-0813">Transport</keyword>
<feature type="compositionally biased region" description="Low complexity" evidence="5">
    <location>
        <begin position="1"/>
        <end position="14"/>
    </location>
</feature>
<comment type="similarity">
    <text evidence="1">Belongs to the ABC transporter superfamily.</text>
</comment>
<dbReference type="InterPro" id="IPR017871">
    <property type="entry name" value="ABC_transporter-like_CS"/>
</dbReference>
<accession>A0A6J4UPH0</accession>
<dbReference type="PROSITE" id="PS50893">
    <property type="entry name" value="ABC_TRANSPORTER_2"/>
    <property type="match status" value="1"/>
</dbReference>
<feature type="region of interest" description="Disordered" evidence="5">
    <location>
        <begin position="1"/>
        <end position="35"/>
    </location>
</feature>
<dbReference type="CDD" id="cd03230">
    <property type="entry name" value="ABC_DR_subfamily_A"/>
    <property type="match status" value="1"/>
</dbReference>
<proteinExistence type="inferred from homology"/>
<dbReference type="SUPFAM" id="SSF52540">
    <property type="entry name" value="P-loop containing nucleoside triphosphate hydrolases"/>
    <property type="match status" value="1"/>
</dbReference>
<evidence type="ECO:0000256" key="5">
    <source>
        <dbReference type="SAM" id="MobiDB-lite"/>
    </source>
</evidence>
<protein>
    <submittedName>
        <fullName evidence="7">Efflux ABC transporter, ATP-binding protein</fullName>
    </submittedName>
</protein>
<keyword evidence="3" id="KW-0547">Nucleotide-binding</keyword>
<dbReference type="SMART" id="SM00382">
    <property type="entry name" value="AAA"/>
    <property type="match status" value="1"/>
</dbReference>
<name>A0A6J4UPH0_9BACT</name>
<evidence type="ECO:0000313" key="7">
    <source>
        <dbReference type="EMBL" id="CAA9554965.1"/>
    </source>
</evidence>
<evidence type="ECO:0000256" key="2">
    <source>
        <dbReference type="ARBA" id="ARBA00022448"/>
    </source>
</evidence>
<gene>
    <name evidence="7" type="ORF">AVDCRST_MAG87-1143</name>
</gene>